<feature type="domain" description="S1 motif" evidence="2">
    <location>
        <begin position="149"/>
        <end position="211"/>
    </location>
</feature>
<dbReference type="Gene3D" id="1.10.10.10">
    <property type="entry name" value="Winged helix-like DNA-binding domain superfamily/Winged helix DNA-binding domain"/>
    <property type="match status" value="1"/>
</dbReference>
<dbReference type="PANTHER" id="PTHR37296">
    <property type="entry name" value="CONSERVED VIRULENCE FACTOR B"/>
    <property type="match status" value="1"/>
</dbReference>
<name>A0A1Y1RUM4_9SPIO</name>
<accession>A0A1Y1RUM4</accession>
<dbReference type="InterPro" id="IPR012340">
    <property type="entry name" value="NA-bd_OB-fold"/>
</dbReference>
<evidence type="ECO:0000259" key="2">
    <source>
        <dbReference type="SMART" id="SM00316"/>
    </source>
</evidence>
<gene>
    <name evidence="3" type="ORF">B4O97_15750</name>
</gene>
<feature type="domain" description="S1 motif" evidence="2">
    <location>
        <begin position="74"/>
        <end position="136"/>
    </location>
</feature>
<keyword evidence="4" id="KW-1185">Reference proteome</keyword>
<dbReference type="InterPro" id="IPR014464">
    <property type="entry name" value="CvfB_fam"/>
</dbReference>
<dbReference type="InterPro" id="IPR003029">
    <property type="entry name" value="S1_domain"/>
</dbReference>
<dbReference type="InterPro" id="IPR036388">
    <property type="entry name" value="WH-like_DNA-bd_sf"/>
</dbReference>
<proteinExistence type="inferred from homology"/>
<comment type="caution">
    <text evidence="3">The sequence shown here is derived from an EMBL/GenBank/DDBJ whole genome shotgun (WGS) entry which is preliminary data.</text>
</comment>
<dbReference type="STRING" id="1963862.B4O97_15750"/>
<dbReference type="AlphaFoldDB" id="A0A1Y1RUM4"/>
<sequence>MHYIQPMIPLGVPVNAVIKSIGSGRCMLLVEGREVPMNIWELPPKSKPGGELEVTVYNDAKESLKATVLKPFAGLDEFAALKVKTVNDWGAFLEWGLPKDLFLPKREQTRPVHPGEKIVVRVILDHEKKGLIATSKLDSCFNYRPAEINPGDQVDLLIFEEIKIGFGVVVSGRYRGMIYKNEIFQDIETGQHLKGTVKKIREDGRIDCSLNPVGFNAAMEAAKETILTALEEQRGFLPLHDKSSPEDIASALNMSKKNFKKASGILFREGKISIEDQGIRRKKLFPRERRG</sequence>
<organism evidence="3 4">
    <name type="scientific">Marispirochaeta aestuarii</name>
    <dbReference type="NCBI Taxonomy" id="1963862"/>
    <lineage>
        <taxon>Bacteria</taxon>
        <taxon>Pseudomonadati</taxon>
        <taxon>Spirochaetota</taxon>
        <taxon>Spirochaetia</taxon>
        <taxon>Spirochaetales</taxon>
        <taxon>Spirochaetaceae</taxon>
        <taxon>Marispirochaeta</taxon>
    </lineage>
</organism>
<protein>
    <recommendedName>
        <fullName evidence="2">S1 motif domain-containing protein</fullName>
    </recommendedName>
</protein>
<dbReference type="InterPro" id="IPR039566">
    <property type="entry name" value="CvfB_S1_st"/>
</dbReference>
<dbReference type="GO" id="GO:0003676">
    <property type="term" value="F:nucleic acid binding"/>
    <property type="evidence" value="ECO:0007669"/>
    <property type="project" value="InterPro"/>
</dbReference>
<evidence type="ECO:0000256" key="1">
    <source>
        <dbReference type="PIRNR" id="PIRNR012524"/>
    </source>
</evidence>
<dbReference type="EMBL" id="MWQY01000020">
    <property type="protein sequence ID" value="ORC32747.1"/>
    <property type="molecule type" value="Genomic_DNA"/>
</dbReference>
<dbReference type="InterPro" id="IPR040764">
    <property type="entry name" value="CvfB_WH"/>
</dbReference>
<comment type="similarity">
    <text evidence="1">Belongs to the CvfB family.</text>
</comment>
<reference evidence="3 4" key="1">
    <citation type="submission" date="2017-03" db="EMBL/GenBank/DDBJ databases">
        <title>Draft Genome sequence of Marispirochaeta sp. strain JC444.</title>
        <authorList>
            <person name="Shivani Y."/>
            <person name="Subhash Y."/>
            <person name="Sasikala C."/>
            <person name="Ramana C."/>
        </authorList>
    </citation>
    <scope>NUCLEOTIDE SEQUENCE [LARGE SCALE GENOMIC DNA]</scope>
    <source>
        <strain evidence="3 4">JC444</strain>
    </source>
</reference>
<dbReference type="Gene3D" id="2.40.50.140">
    <property type="entry name" value="Nucleic acid-binding proteins"/>
    <property type="match status" value="2"/>
</dbReference>
<dbReference type="Pfam" id="PF13509">
    <property type="entry name" value="S1_2"/>
    <property type="match status" value="1"/>
</dbReference>
<dbReference type="PIRSF" id="PIRSF012524">
    <property type="entry name" value="YitL_S1"/>
    <property type="match status" value="1"/>
</dbReference>
<dbReference type="SMART" id="SM00316">
    <property type="entry name" value="S1"/>
    <property type="match status" value="2"/>
</dbReference>
<dbReference type="PANTHER" id="PTHR37296:SF1">
    <property type="entry name" value="CONSERVED VIRULENCE FACTOR B"/>
    <property type="match status" value="1"/>
</dbReference>
<evidence type="ECO:0000313" key="3">
    <source>
        <dbReference type="EMBL" id="ORC32747.1"/>
    </source>
</evidence>
<dbReference type="Pfam" id="PF17783">
    <property type="entry name" value="WHD_CvfB"/>
    <property type="match status" value="1"/>
</dbReference>
<dbReference type="Proteomes" id="UP000192343">
    <property type="component" value="Unassembled WGS sequence"/>
</dbReference>
<evidence type="ECO:0000313" key="4">
    <source>
        <dbReference type="Proteomes" id="UP000192343"/>
    </source>
</evidence>